<protein>
    <submittedName>
        <fullName evidence="1">Uncharacterized protein</fullName>
    </submittedName>
</protein>
<organism evidence="1 2">
    <name type="scientific">Opisthorchis viverrini</name>
    <name type="common">Southeast Asian liver fluke</name>
    <dbReference type="NCBI Taxonomy" id="6198"/>
    <lineage>
        <taxon>Eukaryota</taxon>
        <taxon>Metazoa</taxon>
        <taxon>Spiralia</taxon>
        <taxon>Lophotrochozoa</taxon>
        <taxon>Platyhelminthes</taxon>
        <taxon>Trematoda</taxon>
        <taxon>Digenea</taxon>
        <taxon>Opisthorchiida</taxon>
        <taxon>Opisthorchiata</taxon>
        <taxon>Opisthorchiidae</taxon>
        <taxon>Opisthorchis</taxon>
    </lineage>
</organism>
<accession>A0A074ZZ07</accession>
<sequence length="105" mass="11735">MIIPQLKFNRDIKLDIQFTMEEETDRKLAFLDILITRRKPTGKQCTQTELSATKAITPTVTSKAASGLCSSVLRRTARSQQSGKRNACTVLFRKMDNQEISSGGL</sequence>
<dbReference type="Proteomes" id="UP000054324">
    <property type="component" value="Unassembled WGS sequence"/>
</dbReference>
<proteinExistence type="predicted"/>
<dbReference type="KEGG" id="ovi:T265_04608"/>
<dbReference type="CTD" id="20318790"/>
<evidence type="ECO:0000313" key="1">
    <source>
        <dbReference type="EMBL" id="KER28560.1"/>
    </source>
</evidence>
<dbReference type="AlphaFoldDB" id="A0A074ZZ07"/>
<gene>
    <name evidence="1" type="ORF">T265_04608</name>
</gene>
<dbReference type="RefSeq" id="XP_009167654.1">
    <property type="nucleotide sequence ID" value="XM_009169390.1"/>
</dbReference>
<name>A0A074ZZ07_OPIVI</name>
<reference evidence="1 2" key="1">
    <citation type="submission" date="2013-11" db="EMBL/GenBank/DDBJ databases">
        <title>Opisthorchis viverrini - life in the bile duct.</title>
        <authorList>
            <person name="Young N.D."/>
            <person name="Nagarajan N."/>
            <person name="Lin S.J."/>
            <person name="Korhonen P.K."/>
            <person name="Jex A.R."/>
            <person name="Hall R.S."/>
            <person name="Safavi-Hemami H."/>
            <person name="Kaewkong W."/>
            <person name="Bertrand D."/>
            <person name="Gao S."/>
            <person name="Seet Q."/>
            <person name="Wongkham S."/>
            <person name="Teh B.T."/>
            <person name="Wongkham C."/>
            <person name="Intapan P.M."/>
            <person name="Maleewong W."/>
            <person name="Yang X."/>
            <person name="Hu M."/>
            <person name="Wang Z."/>
            <person name="Hofmann A."/>
            <person name="Sternberg P.W."/>
            <person name="Tan P."/>
            <person name="Wang J."/>
            <person name="Gasser R.B."/>
        </authorList>
    </citation>
    <scope>NUCLEOTIDE SEQUENCE [LARGE SCALE GENOMIC DNA]</scope>
</reference>
<evidence type="ECO:0000313" key="2">
    <source>
        <dbReference type="Proteomes" id="UP000054324"/>
    </source>
</evidence>
<keyword evidence="2" id="KW-1185">Reference proteome</keyword>
<dbReference type="GeneID" id="20318790"/>
<dbReference type="EMBL" id="KL596696">
    <property type="protein sequence ID" value="KER28560.1"/>
    <property type="molecule type" value="Genomic_DNA"/>
</dbReference>